<feature type="domain" description="Transcriptional regulator-like" evidence="1">
    <location>
        <begin position="7"/>
        <end position="67"/>
    </location>
</feature>
<evidence type="ECO:0000313" key="2">
    <source>
        <dbReference type="EMBL" id="QCL96711.1"/>
    </source>
</evidence>
<proteinExistence type="predicted"/>
<dbReference type="EMBL" id="CP039923">
    <property type="protein sequence ID" value="QCL96711.1"/>
    <property type="molecule type" value="Genomic_DNA"/>
</dbReference>
<gene>
    <name evidence="2" type="ORF">CFBP7129_21280</name>
</gene>
<dbReference type="Proteomes" id="UP000298649">
    <property type="component" value="Chromosome linear"/>
</dbReference>
<accession>A0A4D7YGX6</accession>
<evidence type="ECO:0000313" key="3">
    <source>
        <dbReference type="Proteomes" id="UP000298649"/>
    </source>
</evidence>
<dbReference type="InterPro" id="IPR045465">
    <property type="entry name" value="Trans_reg_dom"/>
</dbReference>
<name>A0A4D7YGX6_AGRTU</name>
<organism evidence="2 3">
    <name type="scientific">Agrobacterium tumefaciens</name>
    <dbReference type="NCBI Taxonomy" id="358"/>
    <lineage>
        <taxon>Bacteria</taxon>
        <taxon>Pseudomonadati</taxon>
        <taxon>Pseudomonadota</taxon>
        <taxon>Alphaproteobacteria</taxon>
        <taxon>Hyphomicrobiales</taxon>
        <taxon>Rhizobiaceae</taxon>
        <taxon>Rhizobium/Agrobacterium group</taxon>
        <taxon>Agrobacterium</taxon>
        <taxon>Agrobacterium tumefaciens complex</taxon>
    </lineage>
</organism>
<dbReference type="Pfam" id="PF20109">
    <property type="entry name" value="Trans_reg_dom"/>
    <property type="match status" value="1"/>
</dbReference>
<reference evidence="2 3" key="1">
    <citation type="submission" date="2019-04" db="EMBL/GenBank/DDBJ databases">
        <title>Complete genome sequence of Agrobacterium tumefaciens CFBP7129.</title>
        <authorList>
            <person name="Haryono M."/>
            <person name="Lin Y.-C."/>
            <person name="Lai E.-M."/>
            <person name="Kuo C.-H."/>
        </authorList>
    </citation>
    <scope>NUCLEOTIDE SEQUENCE [LARGE SCALE GENOMIC DNA]</scope>
    <source>
        <strain evidence="2 3">CFBP7129</strain>
    </source>
</reference>
<sequence length="70" mass="8094">MVSKTVWSSPQFTNSFPPLDRSGFTFEFLRRNDDYRLDYVAFFSRKGVVAKRNALKMLAIRWGLVFPAGS</sequence>
<protein>
    <recommendedName>
        <fullName evidence="1">Transcriptional regulator-like domain-containing protein</fullName>
    </recommendedName>
</protein>
<evidence type="ECO:0000259" key="1">
    <source>
        <dbReference type="Pfam" id="PF20109"/>
    </source>
</evidence>
<dbReference type="RefSeq" id="WP_082065923.1">
    <property type="nucleotide sequence ID" value="NZ_CP039923.1"/>
</dbReference>
<dbReference type="AlphaFoldDB" id="A0A4D7YGX6"/>